<dbReference type="OrthoDB" id="2444680at2759"/>
<dbReference type="InterPro" id="IPR007527">
    <property type="entry name" value="Znf_SWIM"/>
</dbReference>
<dbReference type="EMBL" id="JAEPRD010000497">
    <property type="protein sequence ID" value="KAG2190998.1"/>
    <property type="molecule type" value="Genomic_DNA"/>
</dbReference>
<name>A0A8H7QEG6_9FUNG</name>
<keyword evidence="1" id="KW-0863">Zinc-finger</keyword>
<gene>
    <name evidence="3" type="ORF">INT47_010400</name>
</gene>
<dbReference type="Proteomes" id="UP000603453">
    <property type="component" value="Unassembled WGS sequence"/>
</dbReference>
<dbReference type="GO" id="GO:0008270">
    <property type="term" value="F:zinc ion binding"/>
    <property type="evidence" value="ECO:0007669"/>
    <property type="project" value="UniProtKB-KW"/>
</dbReference>
<sequence>PRLAHLIGKVTHRALVSLRTELLRKSVDISSPCSCQCLLNYGVPCFHVLQRLEIIKMENISSRWWFERQQSSIRYEEFSVEAETLEVIQQPWDDCLAKVQQTFRSFDGNSQSISEFIRAIESVMNIMIEDETYVDELSLRLPSNEDVKSPGRPKKTVRLSALKKDYAKKIAIHKVELENDDNEEVLDVKGLKREIDLAEENENFSKLHSSIDKSNVKVVYNPVGDGYCGFRAIAFLHYGDENKFQLVKKDMMLASEKNKEYYANILGHNVVELKITISRGLKDATESAIWFKSPSCAQVVADAYNLPVCVYNCPLDTSRLGNPMTFLPVSMPVRPKVKVQSYLLQNVKNTHWLALKFGHL</sequence>
<reference evidence="3" key="1">
    <citation type="submission" date="2020-12" db="EMBL/GenBank/DDBJ databases">
        <title>Metabolic potential, ecology and presence of endohyphal bacteria is reflected in genomic diversity of Mucoromycotina.</title>
        <authorList>
            <person name="Muszewska A."/>
            <person name="Okrasinska A."/>
            <person name="Steczkiewicz K."/>
            <person name="Drgas O."/>
            <person name="Orlowska M."/>
            <person name="Perlinska-Lenart U."/>
            <person name="Aleksandrzak-Piekarczyk T."/>
            <person name="Szatraj K."/>
            <person name="Zielenkiewicz U."/>
            <person name="Pilsyk S."/>
            <person name="Malc E."/>
            <person name="Mieczkowski P."/>
            <person name="Kruszewska J.S."/>
            <person name="Biernat P."/>
            <person name="Pawlowska J."/>
        </authorList>
    </citation>
    <scope>NUCLEOTIDE SEQUENCE</scope>
    <source>
        <strain evidence="3">WA0000017839</strain>
    </source>
</reference>
<evidence type="ECO:0000313" key="3">
    <source>
        <dbReference type="EMBL" id="KAG2190998.1"/>
    </source>
</evidence>
<evidence type="ECO:0000259" key="2">
    <source>
        <dbReference type="PROSITE" id="PS50966"/>
    </source>
</evidence>
<dbReference type="PROSITE" id="PS50966">
    <property type="entry name" value="ZF_SWIM"/>
    <property type="match status" value="1"/>
</dbReference>
<proteinExistence type="predicted"/>
<accession>A0A8H7QEG6</accession>
<feature type="non-terminal residue" evidence="3">
    <location>
        <position position="1"/>
    </location>
</feature>
<organism evidence="3 4">
    <name type="scientific">Mucor saturninus</name>
    <dbReference type="NCBI Taxonomy" id="64648"/>
    <lineage>
        <taxon>Eukaryota</taxon>
        <taxon>Fungi</taxon>
        <taxon>Fungi incertae sedis</taxon>
        <taxon>Mucoromycota</taxon>
        <taxon>Mucoromycotina</taxon>
        <taxon>Mucoromycetes</taxon>
        <taxon>Mucorales</taxon>
        <taxon>Mucorineae</taxon>
        <taxon>Mucoraceae</taxon>
        <taxon>Mucor</taxon>
    </lineage>
</organism>
<feature type="domain" description="SWIM-type" evidence="2">
    <location>
        <begin position="18"/>
        <end position="56"/>
    </location>
</feature>
<comment type="caution">
    <text evidence="3">The sequence shown here is derived from an EMBL/GenBank/DDBJ whole genome shotgun (WGS) entry which is preliminary data.</text>
</comment>
<dbReference type="AlphaFoldDB" id="A0A8H7QEG6"/>
<evidence type="ECO:0000256" key="1">
    <source>
        <dbReference type="PROSITE-ProRule" id="PRU00325"/>
    </source>
</evidence>
<keyword evidence="1" id="KW-0479">Metal-binding</keyword>
<dbReference type="CDD" id="cd22744">
    <property type="entry name" value="OTU"/>
    <property type="match status" value="1"/>
</dbReference>
<keyword evidence="1" id="KW-0862">Zinc</keyword>
<dbReference type="Gene3D" id="3.90.70.80">
    <property type="match status" value="1"/>
</dbReference>
<keyword evidence="4" id="KW-1185">Reference proteome</keyword>
<protein>
    <recommendedName>
        <fullName evidence="2">SWIM-type domain-containing protein</fullName>
    </recommendedName>
</protein>
<evidence type="ECO:0000313" key="4">
    <source>
        <dbReference type="Proteomes" id="UP000603453"/>
    </source>
</evidence>